<dbReference type="OMA" id="IKCELAR"/>
<reference evidence="2" key="2">
    <citation type="submission" date="2025-09" db="UniProtKB">
        <authorList>
            <consortium name="Ensembl"/>
        </authorList>
    </citation>
    <scope>IDENTIFICATION</scope>
</reference>
<organism evidence="2 3">
    <name type="scientific">Crocodylus porosus</name>
    <name type="common">Saltwater crocodile</name>
    <name type="synonym">Estuarine crocodile</name>
    <dbReference type="NCBI Taxonomy" id="8502"/>
    <lineage>
        <taxon>Eukaryota</taxon>
        <taxon>Metazoa</taxon>
        <taxon>Chordata</taxon>
        <taxon>Craniata</taxon>
        <taxon>Vertebrata</taxon>
        <taxon>Euteleostomi</taxon>
        <taxon>Archelosauria</taxon>
        <taxon>Archosauria</taxon>
        <taxon>Crocodylia</taxon>
        <taxon>Longirostres</taxon>
        <taxon>Crocodylidae</taxon>
        <taxon>Crocodylus</taxon>
    </lineage>
</organism>
<evidence type="ECO:0000313" key="2">
    <source>
        <dbReference type="Ensembl" id="ENSCPRP00005021674.1"/>
    </source>
</evidence>
<name>A0A7M4G0N4_CROPO</name>
<evidence type="ECO:0000313" key="3">
    <source>
        <dbReference type="Proteomes" id="UP000594220"/>
    </source>
</evidence>
<protein>
    <recommendedName>
        <fullName evidence="1">HAT C-terminal dimerisation domain-containing protein</fullName>
    </recommendedName>
</protein>
<evidence type="ECO:0000259" key="1">
    <source>
        <dbReference type="Pfam" id="PF05699"/>
    </source>
</evidence>
<proteinExistence type="predicted"/>
<dbReference type="Ensembl" id="ENSCPRT00005025320.1">
    <property type="protein sequence ID" value="ENSCPRP00005021674.1"/>
    <property type="gene ID" value="ENSCPRG00005015077.1"/>
</dbReference>
<feature type="domain" description="HAT C-terminal dimerisation" evidence="1">
    <location>
        <begin position="60"/>
        <end position="118"/>
    </location>
</feature>
<dbReference type="GO" id="GO:0046983">
    <property type="term" value="F:protein dimerization activity"/>
    <property type="evidence" value="ECO:0007669"/>
    <property type="project" value="InterPro"/>
</dbReference>
<accession>A0A7M4G0N4</accession>
<dbReference type="PANTHER" id="PTHR45749:SF21">
    <property type="entry name" value="DUF4371 DOMAIN-CONTAINING PROTEIN"/>
    <property type="match status" value="1"/>
</dbReference>
<dbReference type="PANTHER" id="PTHR45749">
    <property type="match status" value="1"/>
</dbReference>
<sequence>MLLEPQVLDKASKCLLHRYPADLSENFPCEMLHLTKIFKSTFGKEYELPTFILLNESYKKQLQLIFSEVCIAIQVFCILPVTVAEAERSISKLALIKNCRHSTVEQEQLSHLAILSIKCELAREIDFREIIHDFAKKKARKIKL</sequence>
<dbReference type="AlphaFoldDB" id="A0A7M4G0N4"/>
<dbReference type="Pfam" id="PF05699">
    <property type="entry name" value="Dimer_Tnp_hAT"/>
    <property type="match status" value="1"/>
</dbReference>
<keyword evidence="3" id="KW-1185">Reference proteome</keyword>
<dbReference type="Proteomes" id="UP000594220">
    <property type="component" value="Unplaced"/>
</dbReference>
<reference evidence="2" key="1">
    <citation type="submission" date="2025-08" db="UniProtKB">
        <authorList>
            <consortium name="Ensembl"/>
        </authorList>
    </citation>
    <scope>IDENTIFICATION</scope>
</reference>
<dbReference type="InterPro" id="IPR008906">
    <property type="entry name" value="HATC_C_dom"/>
</dbReference>
<dbReference type="GeneTree" id="ENSGT00940000154356"/>